<dbReference type="AlphaFoldDB" id="A0A915EM16"/>
<protein>
    <recommendedName>
        <fullName evidence="1">DDE-1 domain-containing protein</fullName>
    </recommendedName>
</protein>
<organism evidence="2 3">
    <name type="scientific">Ditylenchus dipsaci</name>
    <dbReference type="NCBI Taxonomy" id="166011"/>
    <lineage>
        <taxon>Eukaryota</taxon>
        <taxon>Metazoa</taxon>
        <taxon>Ecdysozoa</taxon>
        <taxon>Nematoda</taxon>
        <taxon>Chromadorea</taxon>
        <taxon>Rhabditida</taxon>
        <taxon>Tylenchina</taxon>
        <taxon>Tylenchomorpha</taxon>
        <taxon>Sphaerularioidea</taxon>
        <taxon>Anguinidae</taxon>
        <taxon>Anguininae</taxon>
        <taxon>Ditylenchus</taxon>
    </lineage>
</organism>
<dbReference type="Proteomes" id="UP000887574">
    <property type="component" value="Unplaced"/>
</dbReference>
<dbReference type="GO" id="GO:0003676">
    <property type="term" value="F:nucleic acid binding"/>
    <property type="evidence" value="ECO:0007669"/>
    <property type="project" value="InterPro"/>
</dbReference>
<evidence type="ECO:0000259" key="1">
    <source>
        <dbReference type="Pfam" id="PF03184"/>
    </source>
</evidence>
<accession>A0A915EM16</accession>
<dbReference type="Pfam" id="PF03184">
    <property type="entry name" value="DDE_1"/>
    <property type="match status" value="1"/>
</dbReference>
<dbReference type="WBParaSite" id="jg7311">
    <property type="protein sequence ID" value="jg7311"/>
    <property type="gene ID" value="jg7311"/>
</dbReference>
<dbReference type="InterPro" id="IPR004875">
    <property type="entry name" value="DDE_SF_endonuclease_dom"/>
</dbReference>
<proteinExistence type="predicted"/>
<reference evidence="3" key="1">
    <citation type="submission" date="2022-11" db="UniProtKB">
        <authorList>
            <consortium name="WormBaseParasite"/>
        </authorList>
    </citation>
    <scope>IDENTIFICATION</scope>
</reference>
<sequence>MGLLRLSHNAESVSMGIEEPPKRSLLNNPRKADQKQDYLFNLLNALHLLRKAWEGVKPETIKNCFRHAAFNEESPTEEEHFAVDELLLAWARLQDLDGINEEAEMFEYMHVEYDVVTAILKTVVRKTDKII</sequence>
<keyword evidence="2" id="KW-1185">Reference proteome</keyword>
<name>A0A915EM16_9BILA</name>
<feature type="domain" description="DDE-1" evidence="1">
    <location>
        <begin position="29"/>
        <end position="65"/>
    </location>
</feature>
<evidence type="ECO:0000313" key="2">
    <source>
        <dbReference type="Proteomes" id="UP000887574"/>
    </source>
</evidence>
<evidence type="ECO:0000313" key="3">
    <source>
        <dbReference type="WBParaSite" id="jg7311"/>
    </source>
</evidence>